<dbReference type="AlphaFoldDB" id="A5FWP7"/>
<keyword evidence="2" id="KW-0812">Transmembrane</keyword>
<dbReference type="Gene3D" id="1.10.443.10">
    <property type="entry name" value="Intergrase catalytic core"/>
    <property type="match status" value="1"/>
</dbReference>
<dbReference type="InterPro" id="IPR013762">
    <property type="entry name" value="Integrase-like_cat_sf"/>
</dbReference>
<organism evidence="3 4">
    <name type="scientific">Acidiphilium cryptum (strain JF-5)</name>
    <dbReference type="NCBI Taxonomy" id="349163"/>
    <lineage>
        <taxon>Bacteria</taxon>
        <taxon>Pseudomonadati</taxon>
        <taxon>Pseudomonadota</taxon>
        <taxon>Alphaproteobacteria</taxon>
        <taxon>Acetobacterales</taxon>
        <taxon>Acidocellaceae</taxon>
        <taxon>Acidiphilium</taxon>
    </lineage>
</organism>
<dbReference type="eggNOG" id="COG0582">
    <property type="taxonomic scope" value="Bacteria"/>
</dbReference>
<evidence type="ECO:0000313" key="3">
    <source>
        <dbReference type="EMBL" id="ABQ30029.1"/>
    </source>
</evidence>
<dbReference type="STRING" id="349163.Acry_0810"/>
<protein>
    <recommendedName>
        <fullName evidence="5">Phage integrase family protein</fullName>
    </recommendedName>
</protein>
<dbReference type="Proteomes" id="UP000000245">
    <property type="component" value="Chromosome"/>
</dbReference>
<keyword evidence="2" id="KW-1133">Transmembrane helix</keyword>
<dbReference type="KEGG" id="acr:Acry_0810"/>
<gene>
    <name evidence="3" type="ordered locus">Acry_0810</name>
</gene>
<dbReference type="HOGENOM" id="CLU_280565_0_0_5"/>
<dbReference type="EMBL" id="CP000697">
    <property type="protein sequence ID" value="ABQ30029.1"/>
    <property type="molecule type" value="Genomic_DNA"/>
</dbReference>
<feature type="transmembrane region" description="Helical" evidence="2">
    <location>
        <begin position="153"/>
        <end position="174"/>
    </location>
</feature>
<dbReference type="SUPFAM" id="SSF56349">
    <property type="entry name" value="DNA breaking-rejoining enzymes"/>
    <property type="match status" value="1"/>
</dbReference>
<keyword evidence="2" id="KW-0472">Membrane</keyword>
<dbReference type="InterPro" id="IPR024965">
    <property type="entry name" value="Putative_integrase"/>
</dbReference>
<keyword evidence="4" id="KW-1185">Reference proteome</keyword>
<accession>A5FWP7</accession>
<dbReference type="InterPro" id="IPR011010">
    <property type="entry name" value="DNA_brk_join_enz"/>
</dbReference>
<evidence type="ECO:0008006" key="5">
    <source>
        <dbReference type="Google" id="ProtNLM"/>
    </source>
</evidence>
<evidence type="ECO:0000256" key="2">
    <source>
        <dbReference type="SAM" id="Phobius"/>
    </source>
</evidence>
<dbReference type="GO" id="GO:0003677">
    <property type="term" value="F:DNA binding"/>
    <property type="evidence" value="ECO:0007669"/>
    <property type="project" value="InterPro"/>
</dbReference>
<name>A5FWP7_ACICJ</name>
<reference evidence="3 4" key="1">
    <citation type="submission" date="2007-05" db="EMBL/GenBank/DDBJ databases">
        <title>Complete sequence of chromosome of Acidiphilium cryptum JF-5.</title>
        <authorList>
            <consortium name="US DOE Joint Genome Institute"/>
            <person name="Copeland A."/>
            <person name="Lucas S."/>
            <person name="Lapidus A."/>
            <person name="Barry K."/>
            <person name="Detter J.C."/>
            <person name="Glavina del Rio T."/>
            <person name="Hammon N."/>
            <person name="Israni S."/>
            <person name="Dalin E."/>
            <person name="Tice H."/>
            <person name="Pitluck S."/>
            <person name="Sims D."/>
            <person name="Brettin T."/>
            <person name="Bruce D."/>
            <person name="Han C."/>
            <person name="Schmutz J."/>
            <person name="Larimer F."/>
            <person name="Land M."/>
            <person name="Hauser L."/>
            <person name="Kyrpides N."/>
            <person name="Kim E."/>
            <person name="Magnuson T."/>
            <person name="Richardson P."/>
        </authorList>
    </citation>
    <scope>NUCLEOTIDE SEQUENCE [LARGE SCALE GENOMIC DNA]</scope>
    <source>
        <strain evidence="3 4">JF-5</strain>
    </source>
</reference>
<sequence length="1119" mass="125876">MKPAEPNDLVAYGSEKSTMFSVIDSSYKGTEYNLSTTQILIRENALKHLDVAREIYYQYRQKTQFSENQWKDSRRKNLRLRYLNHSMDPNMLDYYPDTWLSFSKVLNSTGIDYFFNETVYSLLYKKNNINEITEGIYAAIFNTRTQKSDRTPIAAFTALYCLHAAGCILLPVGWISSYGGIRLAWQGSPETLSLLLDPPESLYRDNVRSELEGAWTVLGVDASKGTNHKRQLRAYRNLKLLLLAVPPGTSIGSVSGRMFIDAVRVIADMRDKLVEIQTTGRDRNVSNLRLIWNAIQPYRVRYPEANAETKEVRDFVTSHVFHRGIDAQHNLNLKRRGHQIRKEGDLRWVLDEAPYLADIVELGREYIQSGTAYITATLARGFEKLFEYLIDRPDEINYLTSLSRDDIAAGSTCCKDNGGFPSYIDYLRTSQDIHRNQNKGSNKGERSDDRMNQILSSTYSFLEWYRDNKDQYFNVPLYRTDIPGQTRRGWNSGKTTKLPVPVRVLNLCREILTANDYEWPRSITDDHVVVTKRDGRSISEWCPVRCIALYLLFSIPIRAMSLRRLDSGEGDEFIFDRESESWTKNKLNTAEAGRSVGVIHRIIDSDLNGASLAGLFINSNKTRHPQRRVRRGRGPNLGAFDFGYVIPWNNLELFKHIAYCRDWQIENNPVSSPRGLDTVSDTSMRVTPTIAKDLPGFYFLFRDPTLRNEPISSHKLGVLFARVLEEAGRRLSIEDGAKISLDNLFTLHSLRVGGITAFMKAGVPLGVLTEFIAGHSTVIMNLYYQKFSAPELDKIISDAAAKLQAGSQIEADLLDRISRIREDIAADSNGMLVGQGLVFNDRQALETLRNSQAGLAMVDIDGCCPVGGSMCDVGGPLVGLDAYSPNILGSFGCPTCRFHITGEPFLPGMVIKANEVVYKLRAHAEAIRDVEQQIADAKTNSKAGPLRVLRSRLDGLNLATENLLVEWSARVQEILLSTGQLVNKKSNRTLEGKELRLHAKPTAAFEQGSEFKVTELLSRAADIVQLSPNVADQVKLRRRIFLDRLLGASGISPFLFSLDKDLANKTGTMLVNFLVNAIGWEGLDAAVSNQSSLLEIGFTIEQLKSLRKLCDPNGLLDFS</sequence>
<dbReference type="GO" id="GO:0015074">
    <property type="term" value="P:DNA integration"/>
    <property type="evidence" value="ECO:0007669"/>
    <property type="project" value="InterPro"/>
</dbReference>
<dbReference type="Pfam" id="PF13009">
    <property type="entry name" value="Integrase_2"/>
    <property type="match status" value="1"/>
</dbReference>
<evidence type="ECO:0000256" key="1">
    <source>
        <dbReference type="ARBA" id="ARBA00023172"/>
    </source>
</evidence>
<evidence type="ECO:0000313" key="4">
    <source>
        <dbReference type="Proteomes" id="UP000000245"/>
    </source>
</evidence>
<proteinExistence type="predicted"/>
<dbReference type="GO" id="GO:0006310">
    <property type="term" value="P:DNA recombination"/>
    <property type="evidence" value="ECO:0007669"/>
    <property type="project" value="UniProtKB-KW"/>
</dbReference>
<dbReference type="RefSeq" id="WP_011941798.1">
    <property type="nucleotide sequence ID" value="NC_009484.1"/>
</dbReference>
<keyword evidence="1" id="KW-0233">DNA recombination</keyword>